<protein>
    <recommendedName>
        <fullName evidence="2">T6SS Phospholipase effector Tle1-like catalytic domain-containing protein</fullName>
    </recommendedName>
</protein>
<dbReference type="EMBL" id="JANBPK010001490">
    <property type="protein sequence ID" value="KAJ2922451.1"/>
    <property type="molecule type" value="Genomic_DNA"/>
</dbReference>
<dbReference type="OrthoDB" id="538223at2759"/>
<dbReference type="SUPFAM" id="SSF53474">
    <property type="entry name" value="alpha/beta-Hydrolases"/>
    <property type="match status" value="1"/>
</dbReference>
<dbReference type="AlphaFoldDB" id="A0A9W8ISD3"/>
<dbReference type="InterPro" id="IPR029058">
    <property type="entry name" value="AB_hydrolase_fold"/>
</dbReference>
<feature type="compositionally biased region" description="Low complexity" evidence="1">
    <location>
        <begin position="10"/>
        <end position="20"/>
    </location>
</feature>
<dbReference type="PANTHER" id="PTHR33840:SF2">
    <property type="entry name" value="TLE1 PHOSPHOLIPASE DOMAIN-CONTAINING PROTEIN"/>
    <property type="match status" value="1"/>
</dbReference>
<sequence length="210" mass="23869">MASSFHHTPEPSGSSTTETVVESFIDDTSKADRADKPAHTLPPVIPSAHKNRTLVLCFDGTGDQFDDDNSNIVQFVSLLKKDDRTKQIVYYQIFDTMFAHSIGAHIMGGYKFLMQNYMLGDKIHIFGFSRGAYTARCLAGMLHKVGLLPPSNVEQVPFAYTMYLRTDTLGWKQSNQFKKAFSIHVDVEFLGVWYVMPQTSRMHWLTFVMR</sequence>
<feature type="region of interest" description="Disordered" evidence="1">
    <location>
        <begin position="1"/>
        <end position="20"/>
    </location>
</feature>
<feature type="domain" description="T6SS Phospholipase effector Tle1-like catalytic" evidence="2">
    <location>
        <begin position="52"/>
        <end position="193"/>
    </location>
</feature>
<keyword evidence="4" id="KW-1185">Reference proteome</keyword>
<gene>
    <name evidence="3" type="ORF">H1R20_g14641</name>
</gene>
<comment type="caution">
    <text evidence="3">The sequence shown here is derived from an EMBL/GenBank/DDBJ whole genome shotgun (WGS) entry which is preliminary data.</text>
</comment>
<evidence type="ECO:0000313" key="4">
    <source>
        <dbReference type="Proteomes" id="UP001140091"/>
    </source>
</evidence>
<dbReference type="Pfam" id="PF09994">
    <property type="entry name" value="T6SS_Tle1-like_cat"/>
    <property type="match status" value="1"/>
</dbReference>
<reference evidence="3" key="1">
    <citation type="submission" date="2022-06" db="EMBL/GenBank/DDBJ databases">
        <title>Genome Sequence of Candolleomyces eurysporus.</title>
        <authorList>
            <person name="Buettner E."/>
        </authorList>
    </citation>
    <scope>NUCLEOTIDE SEQUENCE</scope>
    <source>
        <strain evidence="3">VTCC 930004</strain>
    </source>
</reference>
<evidence type="ECO:0000256" key="1">
    <source>
        <dbReference type="SAM" id="MobiDB-lite"/>
    </source>
</evidence>
<evidence type="ECO:0000259" key="2">
    <source>
        <dbReference type="Pfam" id="PF09994"/>
    </source>
</evidence>
<proteinExistence type="predicted"/>
<accession>A0A9W8ISD3</accession>
<evidence type="ECO:0000313" key="3">
    <source>
        <dbReference type="EMBL" id="KAJ2922451.1"/>
    </source>
</evidence>
<dbReference type="PANTHER" id="PTHR33840">
    <property type="match status" value="1"/>
</dbReference>
<organism evidence="3 4">
    <name type="scientific">Candolleomyces eurysporus</name>
    <dbReference type="NCBI Taxonomy" id="2828524"/>
    <lineage>
        <taxon>Eukaryota</taxon>
        <taxon>Fungi</taxon>
        <taxon>Dikarya</taxon>
        <taxon>Basidiomycota</taxon>
        <taxon>Agaricomycotina</taxon>
        <taxon>Agaricomycetes</taxon>
        <taxon>Agaricomycetidae</taxon>
        <taxon>Agaricales</taxon>
        <taxon>Agaricineae</taxon>
        <taxon>Psathyrellaceae</taxon>
        <taxon>Candolleomyces</taxon>
    </lineage>
</organism>
<feature type="non-terminal residue" evidence="3">
    <location>
        <position position="1"/>
    </location>
</feature>
<name>A0A9W8ISD3_9AGAR</name>
<dbReference type="Proteomes" id="UP001140091">
    <property type="component" value="Unassembled WGS sequence"/>
</dbReference>
<dbReference type="InterPro" id="IPR018712">
    <property type="entry name" value="Tle1-like_cat"/>
</dbReference>